<evidence type="ECO:0000313" key="2">
    <source>
        <dbReference type="EMBL" id="KAG9062399.1"/>
    </source>
</evidence>
<evidence type="ECO:0000313" key="3">
    <source>
        <dbReference type="Proteomes" id="UP000707451"/>
    </source>
</evidence>
<dbReference type="Gene3D" id="3.80.10.10">
    <property type="entry name" value="Ribonuclease Inhibitor"/>
    <property type="match status" value="1"/>
</dbReference>
<dbReference type="OrthoDB" id="2371414at2759"/>
<dbReference type="Proteomes" id="UP000707451">
    <property type="component" value="Unassembled WGS sequence"/>
</dbReference>
<reference evidence="2" key="1">
    <citation type="submission" date="2021-06" db="EMBL/GenBank/DDBJ databases">
        <title>Genome Sequence of Mortierella hyaline Strain SCG-10, a Cold-Adapted, Nitrate-Reducing Fungus Isolated from Soil in Minnesota, USA.</title>
        <authorList>
            <person name="Aldossari N."/>
        </authorList>
    </citation>
    <scope>NUCLEOTIDE SEQUENCE</scope>
    <source>
        <strain evidence="2">SCG-10</strain>
    </source>
</reference>
<protein>
    <submittedName>
        <fullName evidence="2">Uncharacterized protein</fullName>
    </submittedName>
</protein>
<feature type="compositionally biased region" description="Low complexity" evidence="1">
    <location>
        <begin position="126"/>
        <end position="137"/>
    </location>
</feature>
<evidence type="ECO:0000256" key="1">
    <source>
        <dbReference type="SAM" id="MobiDB-lite"/>
    </source>
</evidence>
<keyword evidence="3" id="KW-1185">Reference proteome</keyword>
<feature type="region of interest" description="Disordered" evidence="1">
    <location>
        <begin position="555"/>
        <end position="575"/>
    </location>
</feature>
<dbReference type="InterPro" id="IPR032675">
    <property type="entry name" value="LRR_dom_sf"/>
</dbReference>
<dbReference type="EMBL" id="JAHRHY010000019">
    <property type="protein sequence ID" value="KAG9062399.1"/>
    <property type="molecule type" value="Genomic_DNA"/>
</dbReference>
<feature type="region of interest" description="Disordered" evidence="1">
    <location>
        <begin position="126"/>
        <end position="146"/>
    </location>
</feature>
<proteinExistence type="predicted"/>
<comment type="caution">
    <text evidence="2">The sequence shown here is derived from an EMBL/GenBank/DDBJ whole genome shotgun (WGS) entry which is preliminary data.</text>
</comment>
<accession>A0A9P7XM43</accession>
<name>A0A9P7XM43_9FUNG</name>
<organism evidence="2 3">
    <name type="scientific">Linnemannia hyalina</name>
    <dbReference type="NCBI Taxonomy" id="64524"/>
    <lineage>
        <taxon>Eukaryota</taxon>
        <taxon>Fungi</taxon>
        <taxon>Fungi incertae sedis</taxon>
        <taxon>Mucoromycota</taxon>
        <taxon>Mortierellomycotina</taxon>
        <taxon>Mortierellomycetes</taxon>
        <taxon>Mortierellales</taxon>
        <taxon>Mortierellaceae</taxon>
        <taxon>Linnemannia</taxon>
    </lineage>
</organism>
<dbReference type="AlphaFoldDB" id="A0A9P7XM43"/>
<sequence length="670" mass="75658">MEAASIRYFNIPELADALGQRLDKRTISSLVATSHHFKTLFEPWLYHELTLSYLDNNGKLLKSTDSIRALSRNVQHVRWLMCDQEEIGFLFNCLLAGQEEEEEEVAASETTAGDLAAAVDGADMGASSLSRTTTTTTPRPSWIPELETSPSDTVIVPLPPMHCLAYLELNLMPLGSLHWPSYRLPASASSARTTLRQTCWIIQQCPNLVALELVHVPVQDSKDMRLLSATIQGVVGLQSLHLFVRAEERVWREGTPGLFFGLGKCVKACKLFSSDAMNPECYWDLMDAGRPADEIEEDLDLPEIRRREGPLINLTKFVAWGMERSTTSDEILAVFRHCPNIRTLKVPSISLGQKELTRLATGIAACCPHIRTLSVLDTTDGYLLTRLMEVMAAHTLEKVKLTNFEYQVDPMTTRLIFANHARSLRTIDLRYTVDMSSKNMATILELCEVLEEFKKHADSSSGDDFITLQDAVSVNWACRRIRHLELTIGIPEDLAPVPYYARLEEEEEEEERPLVLSDEEQKQFTKLEKLYTQLGSLIDLEYLDLRAIEYVDPNNDQVQTTESPPAPFDNHSSDDGTHYNTFPAMLSLPNPETGKPGYLDLLRGWTKLKDLRGSVSVETDEASVTVGDKEVDWFLDHWPMLERVNFFSGLVVMDKFSRLEDARPDLNLCR</sequence>
<gene>
    <name evidence="2" type="ORF">KI688_005314</name>
</gene>
<dbReference type="SUPFAM" id="SSF52047">
    <property type="entry name" value="RNI-like"/>
    <property type="match status" value="1"/>
</dbReference>